<comment type="catalytic activity">
    <reaction evidence="5 8">
        <text>a 2'-deoxycytidine in DNA + S-adenosyl-L-methionine = a 5-methyl-2'-deoxycytidine in DNA + S-adenosyl-L-homocysteine + H(+)</text>
        <dbReference type="Rhea" id="RHEA:13681"/>
        <dbReference type="Rhea" id="RHEA-COMP:11369"/>
        <dbReference type="Rhea" id="RHEA-COMP:11370"/>
        <dbReference type="ChEBI" id="CHEBI:15378"/>
        <dbReference type="ChEBI" id="CHEBI:57856"/>
        <dbReference type="ChEBI" id="CHEBI:59789"/>
        <dbReference type="ChEBI" id="CHEBI:85452"/>
        <dbReference type="ChEBI" id="CHEBI:85454"/>
        <dbReference type="EC" id="2.1.1.37"/>
    </reaction>
</comment>
<evidence type="ECO:0000256" key="3">
    <source>
        <dbReference type="ARBA" id="ARBA00022691"/>
    </source>
</evidence>
<dbReference type="HOGENOM" id="CLU_006958_2_4_10"/>
<evidence type="ECO:0000313" key="9">
    <source>
        <dbReference type="EMBL" id="BAO56061.1"/>
    </source>
</evidence>
<dbReference type="GO" id="GO:0032259">
    <property type="term" value="P:methylation"/>
    <property type="evidence" value="ECO:0007669"/>
    <property type="project" value="UniProtKB-KW"/>
</dbReference>
<name>W8W0C0_9FLAO</name>
<dbReference type="Gene3D" id="3.40.50.150">
    <property type="entry name" value="Vaccinia Virus protein VP39"/>
    <property type="match status" value="1"/>
</dbReference>
<feature type="active site" evidence="6">
    <location>
        <position position="94"/>
    </location>
</feature>
<dbReference type="InterPro" id="IPR001525">
    <property type="entry name" value="C5_MeTfrase"/>
</dbReference>
<evidence type="ECO:0000256" key="8">
    <source>
        <dbReference type="RuleBase" id="RU000417"/>
    </source>
</evidence>
<organism evidence="9 10">
    <name type="scientific">Nonlabens marinus S1-08</name>
    <dbReference type="NCBI Taxonomy" id="1454201"/>
    <lineage>
        <taxon>Bacteria</taxon>
        <taxon>Pseudomonadati</taxon>
        <taxon>Bacteroidota</taxon>
        <taxon>Flavobacteriia</taxon>
        <taxon>Flavobacteriales</taxon>
        <taxon>Flavobacteriaceae</taxon>
        <taxon>Nonlabens</taxon>
    </lineage>
</organism>
<dbReference type="InterPro" id="IPR029063">
    <property type="entry name" value="SAM-dependent_MTases_sf"/>
</dbReference>
<dbReference type="STRING" id="1454201.NMS_2052"/>
<evidence type="ECO:0000256" key="4">
    <source>
        <dbReference type="ARBA" id="ARBA00022747"/>
    </source>
</evidence>
<dbReference type="Gene3D" id="3.90.120.10">
    <property type="entry name" value="DNA Methylase, subunit A, domain 2"/>
    <property type="match status" value="1"/>
</dbReference>
<dbReference type="GO" id="GO:0009307">
    <property type="term" value="P:DNA restriction-modification system"/>
    <property type="evidence" value="ECO:0007669"/>
    <property type="project" value="UniProtKB-KW"/>
</dbReference>
<dbReference type="Proteomes" id="UP000031760">
    <property type="component" value="Chromosome"/>
</dbReference>
<keyword evidence="4" id="KW-0680">Restriction system</keyword>
<comment type="similarity">
    <text evidence="6 7">Belongs to the class I-like SAM-binding methyltransferase superfamily. C5-methyltransferase family.</text>
</comment>
<dbReference type="REBASE" id="80637">
    <property type="entry name" value="M.NmaS108ORF2052P"/>
</dbReference>
<dbReference type="EMBL" id="AP014548">
    <property type="protein sequence ID" value="BAO56061.1"/>
    <property type="molecule type" value="Genomic_DNA"/>
</dbReference>
<dbReference type="PANTHER" id="PTHR10629">
    <property type="entry name" value="CYTOSINE-SPECIFIC METHYLTRANSFERASE"/>
    <property type="match status" value="1"/>
</dbReference>
<dbReference type="PROSITE" id="PS00094">
    <property type="entry name" value="C5_MTASE_1"/>
    <property type="match status" value="1"/>
</dbReference>
<sequence length="408" mass="46821">MSEKKTYIDLFAGCGGLSLGLFNSGHWKGKFAVEKSPDAFKTLEYNLIENNSHFEWPNWLAQSNHDINQIIKNHSKELINLRGTIDMVAGGPPCQGFSTAGKRIENDSRNKLIKSYIKFIRQVQPKVIFFENVKGFTQKFDKNKIQGKVYSEYVKSALEYTPKDKNYLGYKVEGRLIDFSEYGVPQKRTRFILVGIRKDIASNTKPTDFFDSIRKEREKFLVNKGIGITNSLEDAISDLLRISETVSPDTSSFKAGFYNKTKSKYQKLLKGDYSAKIPDSHRFAKHNPTTIEKFEFILENADKNKTLSDDIKNRFNLKKRTIIPLSGALPTPTITTLPDDYIHYCEPRIFTVREYARIQSFNDWYEFKGKYTTGGKRRTQEVPRYSQIGNAIPPLFGEQVGFVLNSIL</sequence>
<gene>
    <name evidence="9" type="ORF">NMS_2052</name>
</gene>
<dbReference type="PANTHER" id="PTHR10629:SF52">
    <property type="entry name" value="DNA (CYTOSINE-5)-METHYLTRANSFERASE 1"/>
    <property type="match status" value="1"/>
</dbReference>
<dbReference type="RefSeq" id="WP_041496553.1">
    <property type="nucleotide sequence ID" value="NZ_AP014548.1"/>
</dbReference>
<accession>W8W0C0</accession>
<dbReference type="GO" id="GO:0003886">
    <property type="term" value="F:DNA (cytosine-5-)-methyltransferase activity"/>
    <property type="evidence" value="ECO:0007669"/>
    <property type="project" value="UniProtKB-EC"/>
</dbReference>
<keyword evidence="10" id="KW-1185">Reference proteome</keyword>
<dbReference type="OrthoDB" id="32195at2"/>
<dbReference type="InterPro" id="IPR050390">
    <property type="entry name" value="C5-Methyltransferase"/>
</dbReference>
<dbReference type="Pfam" id="PF00145">
    <property type="entry name" value="DNA_methylase"/>
    <property type="match status" value="1"/>
</dbReference>
<dbReference type="SUPFAM" id="SSF53335">
    <property type="entry name" value="S-adenosyl-L-methionine-dependent methyltransferases"/>
    <property type="match status" value="1"/>
</dbReference>
<reference evidence="9 10" key="1">
    <citation type="journal article" date="2014" name="Proc. Natl. Acad. Sci. U.S.A.">
        <title>Functional characterization of flavobacteria rhodopsins reveals a unique class of light-driven chloride pump in bacteria.</title>
        <authorList>
            <person name="Yoshizawa S."/>
            <person name="Kumagai Y."/>
            <person name="Kim H."/>
            <person name="Ogura Y."/>
            <person name="Hayashi T."/>
            <person name="Iwasaki W."/>
            <person name="DeLong E.F."/>
            <person name="Kogure K."/>
        </authorList>
    </citation>
    <scope>NUCLEOTIDE SEQUENCE [LARGE SCALE GENOMIC DNA]</scope>
    <source>
        <strain evidence="9 10">S1-08</strain>
    </source>
</reference>
<keyword evidence="3 6" id="KW-0949">S-adenosyl-L-methionine</keyword>
<dbReference type="EC" id="2.1.1.37" evidence="8"/>
<dbReference type="PRINTS" id="PR00105">
    <property type="entry name" value="C5METTRFRASE"/>
</dbReference>
<evidence type="ECO:0000313" key="10">
    <source>
        <dbReference type="Proteomes" id="UP000031760"/>
    </source>
</evidence>
<dbReference type="AlphaFoldDB" id="W8W0C0"/>
<dbReference type="PROSITE" id="PS51679">
    <property type="entry name" value="SAM_MT_C5"/>
    <property type="match status" value="1"/>
</dbReference>
<evidence type="ECO:0000256" key="5">
    <source>
        <dbReference type="ARBA" id="ARBA00047422"/>
    </source>
</evidence>
<protein>
    <recommendedName>
        <fullName evidence="8">Cytosine-specific methyltransferase</fullName>
        <ecNumber evidence="8">2.1.1.37</ecNumber>
    </recommendedName>
</protein>
<dbReference type="KEGG" id="nmf:NMS_2052"/>
<keyword evidence="2 6" id="KW-0808">Transferase</keyword>
<dbReference type="InterPro" id="IPR018117">
    <property type="entry name" value="C5_DNA_meth_AS"/>
</dbReference>
<evidence type="ECO:0000256" key="1">
    <source>
        <dbReference type="ARBA" id="ARBA00022603"/>
    </source>
</evidence>
<evidence type="ECO:0000256" key="2">
    <source>
        <dbReference type="ARBA" id="ARBA00022679"/>
    </source>
</evidence>
<evidence type="ECO:0000256" key="6">
    <source>
        <dbReference type="PROSITE-ProRule" id="PRU01016"/>
    </source>
</evidence>
<evidence type="ECO:0000256" key="7">
    <source>
        <dbReference type="RuleBase" id="RU000416"/>
    </source>
</evidence>
<keyword evidence="1 6" id="KW-0489">Methyltransferase</keyword>
<dbReference type="NCBIfam" id="TIGR00675">
    <property type="entry name" value="dcm"/>
    <property type="match status" value="1"/>
</dbReference>
<proteinExistence type="inferred from homology"/>